<sequence>MGVNARKRNLKTNPELKRLVAELYGVSARGNAPVWRAVAVRLEGPVANRPVINLDRLNRLVKDGESVIVPGKVLGNGNITKKITISAYSLSSSARTKLEKAGCKIYDIEDLVKSNPGGSGLRLMA</sequence>
<dbReference type="PROSITE" id="PS00475">
    <property type="entry name" value="RIBOSOMAL_L15"/>
    <property type="match status" value="1"/>
</dbReference>
<proteinExistence type="inferred from homology"/>
<dbReference type="PANTHER" id="PTHR10934">
    <property type="entry name" value="60S RIBOSOMAL PROTEIN L18"/>
    <property type="match status" value="1"/>
</dbReference>
<evidence type="ECO:0000256" key="1">
    <source>
        <dbReference type="ARBA" id="ARBA00006815"/>
    </source>
</evidence>
<dbReference type="Proteomes" id="UP000750197">
    <property type="component" value="Unassembled WGS sequence"/>
</dbReference>
<name>A0A8J7YQL9_9ARCH</name>
<dbReference type="Proteomes" id="UP000716004">
    <property type="component" value="Unassembled WGS sequence"/>
</dbReference>
<accession>A0A8J7YQL9</accession>
<dbReference type="Gene3D" id="3.100.10.10">
    <property type="match status" value="1"/>
</dbReference>
<comment type="similarity">
    <text evidence="1 4">Belongs to the eukaryotic ribosomal protein eL18 family.</text>
</comment>
<evidence type="ECO:0000256" key="3">
    <source>
        <dbReference type="ARBA" id="ARBA00023274"/>
    </source>
</evidence>
<dbReference type="GO" id="GO:0003723">
    <property type="term" value="F:RNA binding"/>
    <property type="evidence" value="ECO:0007669"/>
    <property type="project" value="TreeGrafter"/>
</dbReference>
<comment type="caution">
    <text evidence="7">The sequence shown here is derived from an EMBL/GenBank/DDBJ whole genome shotgun (WGS) entry which is preliminary data.</text>
</comment>
<keyword evidence="2 4" id="KW-0689">Ribosomal protein</keyword>
<evidence type="ECO:0000313" key="7">
    <source>
        <dbReference type="EMBL" id="MBX8645018.1"/>
    </source>
</evidence>
<dbReference type="GO" id="GO:0006412">
    <property type="term" value="P:translation"/>
    <property type="evidence" value="ECO:0007669"/>
    <property type="project" value="UniProtKB-UniRule"/>
</dbReference>
<dbReference type="AlphaFoldDB" id="A0A8J7YQL9"/>
<evidence type="ECO:0000256" key="4">
    <source>
        <dbReference type="HAMAP-Rule" id="MF_00329"/>
    </source>
</evidence>
<reference evidence="7" key="1">
    <citation type="submission" date="2021-05" db="EMBL/GenBank/DDBJ databases">
        <title>Genomic insights into ecological role and evolution of a novel Thermoplasmata order Candidatus Sysuiplasmatales.</title>
        <authorList>
            <person name="Yuan Y."/>
        </authorList>
    </citation>
    <scope>NUCLEOTIDE SEQUENCE</scope>
    <source>
        <strain evidence="7">TUT19-bin139</strain>
        <strain evidence="6">YP2-bin.285</strain>
    </source>
</reference>
<feature type="domain" description="Large ribosomal subunit protein uL15/eL18" evidence="5">
    <location>
        <begin position="51"/>
        <end position="105"/>
    </location>
</feature>
<dbReference type="PANTHER" id="PTHR10934:SF2">
    <property type="entry name" value="LARGE RIBOSOMAL SUBUNIT PROTEIN EL18"/>
    <property type="match status" value="1"/>
</dbReference>
<evidence type="ECO:0000259" key="5">
    <source>
        <dbReference type="Pfam" id="PF00828"/>
    </source>
</evidence>
<dbReference type="GO" id="GO:0003735">
    <property type="term" value="F:structural constituent of ribosome"/>
    <property type="evidence" value="ECO:0007669"/>
    <property type="project" value="InterPro"/>
</dbReference>
<dbReference type="InterPro" id="IPR036227">
    <property type="entry name" value="Ribosomal_uL15/eL18_sf"/>
</dbReference>
<evidence type="ECO:0000313" key="6">
    <source>
        <dbReference type="EMBL" id="MBX8631716.1"/>
    </source>
</evidence>
<dbReference type="EMBL" id="JAGVSJ010000008">
    <property type="protein sequence ID" value="MBX8631716.1"/>
    <property type="molecule type" value="Genomic_DNA"/>
</dbReference>
<organism evidence="7 8">
    <name type="scientific">Candidatus Sysuiplasma superficiale</name>
    <dbReference type="NCBI Taxonomy" id="2823368"/>
    <lineage>
        <taxon>Archaea</taxon>
        <taxon>Methanobacteriati</taxon>
        <taxon>Thermoplasmatota</taxon>
        <taxon>Thermoplasmata</taxon>
        <taxon>Candidatus Sysuiplasmatales</taxon>
        <taxon>Candidatus Sysuiplasmataceae</taxon>
        <taxon>Candidatus Sysuiplasma</taxon>
    </lineage>
</organism>
<evidence type="ECO:0000256" key="2">
    <source>
        <dbReference type="ARBA" id="ARBA00022980"/>
    </source>
</evidence>
<dbReference type="NCBIfam" id="NF003079">
    <property type="entry name" value="PRK04005.1"/>
    <property type="match status" value="1"/>
</dbReference>
<dbReference type="InterPro" id="IPR021131">
    <property type="entry name" value="Ribosomal_uL15/eL18"/>
</dbReference>
<dbReference type="GO" id="GO:0022625">
    <property type="term" value="C:cytosolic large ribosomal subunit"/>
    <property type="evidence" value="ECO:0007669"/>
    <property type="project" value="TreeGrafter"/>
</dbReference>
<evidence type="ECO:0000313" key="8">
    <source>
        <dbReference type="Proteomes" id="UP000750197"/>
    </source>
</evidence>
<dbReference type="HAMAP" id="MF_00329">
    <property type="entry name" value="Ribosomal_eL18"/>
    <property type="match status" value="1"/>
</dbReference>
<dbReference type="EMBL" id="JAHEAC010000146">
    <property type="protein sequence ID" value="MBX8645018.1"/>
    <property type="molecule type" value="Genomic_DNA"/>
</dbReference>
<keyword evidence="3 4" id="KW-0687">Ribonucleoprotein</keyword>
<dbReference type="InterPro" id="IPR000039">
    <property type="entry name" value="Ribosomal_eL18"/>
</dbReference>
<dbReference type="InterPro" id="IPR001196">
    <property type="entry name" value="Ribosomal_uL15_CS"/>
</dbReference>
<dbReference type="SUPFAM" id="SSF52080">
    <property type="entry name" value="Ribosomal proteins L15p and L18e"/>
    <property type="match status" value="1"/>
</dbReference>
<dbReference type="Pfam" id="PF00828">
    <property type="entry name" value="Ribosomal_L27A"/>
    <property type="match status" value="1"/>
</dbReference>
<gene>
    <name evidence="4" type="primary">rpl18e</name>
    <name evidence="6" type="ORF">J9259_04250</name>
    <name evidence="7" type="ORF">KIY12_09935</name>
</gene>
<dbReference type="InterPro" id="IPR022947">
    <property type="entry name" value="Ribosomal_eL18_arc"/>
</dbReference>
<protein>
    <recommendedName>
        <fullName evidence="4">Large ribosomal subunit protein eL18</fullName>
    </recommendedName>
</protein>